<reference evidence="1 2" key="1">
    <citation type="submission" date="2015-09" db="EMBL/GenBank/DDBJ databases">
        <authorList>
            <consortium name="Pathogen Informatics"/>
        </authorList>
    </citation>
    <scope>NUCLEOTIDE SEQUENCE [LARGE SCALE GENOMIC DNA]</scope>
    <source>
        <strain evidence="1 2">2789STDY5834842</strain>
    </source>
</reference>
<dbReference type="Proteomes" id="UP000095333">
    <property type="component" value="Unassembled WGS sequence"/>
</dbReference>
<evidence type="ECO:0000313" key="1">
    <source>
        <dbReference type="EMBL" id="CUP12198.1"/>
    </source>
</evidence>
<name>A0A174KQP3_PHOVU</name>
<proteinExistence type="predicted"/>
<gene>
    <name evidence="1" type="ORF">ERS852457_03495</name>
</gene>
<sequence>MMLERIHLAHTLLHEIENIRHRITIIGTIVNPHLTVEYESDLMNRLIETEMLLEEIKERLFKKDAIPPFSPDASEEV</sequence>
<dbReference type="EMBL" id="CYZI01000030">
    <property type="protein sequence ID" value="CUP12198.1"/>
    <property type="molecule type" value="Genomic_DNA"/>
</dbReference>
<protein>
    <submittedName>
        <fullName evidence="1">Uncharacterized protein</fullName>
    </submittedName>
</protein>
<organism evidence="1 2">
    <name type="scientific">Phocaeicola vulgatus</name>
    <name type="common">Bacteroides vulgatus</name>
    <dbReference type="NCBI Taxonomy" id="821"/>
    <lineage>
        <taxon>Bacteria</taxon>
        <taxon>Pseudomonadati</taxon>
        <taxon>Bacteroidota</taxon>
        <taxon>Bacteroidia</taxon>
        <taxon>Bacteroidales</taxon>
        <taxon>Bacteroidaceae</taxon>
        <taxon>Phocaeicola</taxon>
    </lineage>
</organism>
<dbReference type="AlphaFoldDB" id="A0A174KQP3"/>
<evidence type="ECO:0000313" key="2">
    <source>
        <dbReference type="Proteomes" id="UP000095333"/>
    </source>
</evidence>
<dbReference type="RefSeq" id="WP_155519091.1">
    <property type="nucleotide sequence ID" value="NZ_CYZI01000030.1"/>
</dbReference>
<accession>A0A174KQP3</accession>